<dbReference type="VEuPathDB" id="VectorBase:LLONM1_003953"/>
<keyword evidence="4" id="KW-1185">Reference proteome</keyword>
<keyword evidence="2" id="KW-0472">Membrane</keyword>
<dbReference type="AlphaFoldDB" id="A0A1B0CFD3"/>
<dbReference type="InterPro" id="IPR003961">
    <property type="entry name" value="FN3_dom"/>
</dbReference>
<dbReference type="InterPro" id="IPR013783">
    <property type="entry name" value="Ig-like_fold"/>
</dbReference>
<keyword evidence="2" id="KW-1133">Transmembrane helix</keyword>
<organism evidence="3 4">
    <name type="scientific">Lutzomyia longipalpis</name>
    <name type="common">Sand fly</name>
    <dbReference type="NCBI Taxonomy" id="7200"/>
    <lineage>
        <taxon>Eukaryota</taxon>
        <taxon>Metazoa</taxon>
        <taxon>Ecdysozoa</taxon>
        <taxon>Arthropoda</taxon>
        <taxon>Hexapoda</taxon>
        <taxon>Insecta</taxon>
        <taxon>Pterygota</taxon>
        <taxon>Neoptera</taxon>
        <taxon>Endopterygota</taxon>
        <taxon>Diptera</taxon>
        <taxon>Nematocera</taxon>
        <taxon>Psychodoidea</taxon>
        <taxon>Psychodidae</taxon>
        <taxon>Lutzomyia</taxon>
        <taxon>Lutzomyia</taxon>
    </lineage>
</organism>
<keyword evidence="2" id="KW-0812">Transmembrane</keyword>
<dbReference type="EMBL" id="AJWK01009984">
    <property type="status" value="NOT_ANNOTATED_CDS"/>
    <property type="molecule type" value="Genomic_DNA"/>
</dbReference>
<evidence type="ECO:0000256" key="2">
    <source>
        <dbReference type="SAM" id="Phobius"/>
    </source>
</evidence>
<feature type="compositionally biased region" description="Polar residues" evidence="1">
    <location>
        <begin position="50"/>
        <end position="72"/>
    </location>
</feature>
<name>A0A1B0CFD3_LUTLO</name>
<reference evidence="3" key="1">
    <citation type="submission" date="2020-05" db="UniProtKB">
        <authorList>
            <consortium name="EnsemblMetazoa"/>
        </authorList>
    </citation>
    <scope>IDENTIFICATION</scope>
    <source>
        <strain evidence="3">Jacobina</strain>
    </source>
</reference>
<dbReference type="Proteomes" id="UP000092461">
    <property type="component" value="Unassembled WGS sequence"/>
</dbReference>
<dbReference type="VEuPathDB" id="VectorBase:LLONM1_008531"/>
<feature type="region of interest" description="Disordered" evidence="1">
    <location>
        <begin position="50"/>
        <end position="112"/>
    </location>
</feature>
<accession>A0A1B0CFD3</accession>
<evidence type="ECO:0000313" key="3">
    <source>
        <dbReference type="EnsemblMetazoa" id="LLOJ003054-PA"/>
    </source>
</evidence>
<dbReference type="EnsemblMetazoa" id="LLOJ003054-RA">
    <property type="protein sequence ID" value="LLOJ003054-PA"/>
    <property type="gene ID" value="LLOJ003054"/>
</dbReference>
<evidence type="ECO:0000313" key="4">
    <source>
        <dbReference type="Proteomes" id="UP000092461"/>
    </source>
</evidence>
<dbReference type="EMBL" id="AJWK01009983">
    <property type="status" value="NOT_ANNOTATED_CDS"/>
    <property type="molecule type" value="Genomic_DNA"/>
</dbReference>
<sequence length="318" mass="34633">MEPFCVGVGNEIGTQADPCVFHIIPAVFIAFVIVFIVRLRGSSGRDHNNCTSHIAPSLSTTTTTMRNSTHPSQMDGLDPGRDSCDDSLDSMEKNPDIIPQGPQPSLGDRDDEKGFEWINTTAHPRLYATAALAEQNGLNALGSYERMVAYQSPPDPPSNCTVLNITYDMIQVECIEGFNGGLQQSFFAEVYSSEARQLVTTTKSRLPYFEIRGLQSGVEYILLFAATNSKGTSKSVRLNAYTLKNPEKQTDMALGAPVIEDMKPFLAILLGVVGGLVFIAFVIVFIVRLRGSSGRDHNNCTSHIAPSLSTTTTTMRNS</sequence>
<dbReference type="PANTHER" id="PTHR23278:SF30">
    <property type="entry name" value="SIDESTEP VIII, ISOFORM B"/>
    <property type="match status" value="1"/>
</dbReference>
<dbReference type="VEuPathDB" id="VectorBase:LLOJ003054"/>
<dbReference type="EMBL" id="AJWK01009981">
    <property type="status" value="NOT_ANNOTATED_CDS"/>
    <property type="molecule type" value="Genomic_DNA"/>
</dbReference>
<evidence type="ECO:0008006" key="5">
    <source>
        <dbReference type="Google" id="ProtNLM"/>
    </source>
</evidence>
<feature type="transmembrane region" description="Helical" evidence="2">
    <location>
        <begin position="265"/>
        <end position="287"/>
    </location>
</feature>
<dbReference type="CDD" id="cd00063">
    <property type="entry name" value="FN3"/>
    <property type="match status" value="1"/>
</dbReference>
<feature type="transmembrane region" description="Helical" evidence="2">
    <location>
        <begin position="20"/>
        <end position="39"/>
    </location>
</feature>
<dbReference type="Gene3D" id="2.60.40.10">
    <property type="entry name" value="Immunoglobulins"/>
    <property type="match status" value="1"/>
</dbReference>
<proteinExistence type="predicted"/>
<dbReference type="EMBL" id="AJWK01009982">
    <property type="status" value="NOT_ANNOTATED_CDS"/>
    <property type="molecule type" value="Genomic_DNA"/>
</dbReference>
<evidence type="ECO:0000256" key="1">
    <source>
        <dbReference type="SAM" id="MobiDB-lite"/>
    </source>
</evidence>
<dbReference type="InterPro" id="IPR036116">
    <property type="entry name" value="FN3_sf"/>
</dbReference>
<protein>
    <recommendedName>
        <fullName evidence="5">Fibronectin type-III domain-containing protein</fullName>
    </recommendedName>
</protein>
<dbReference type="SUPFAM" id="SSF49265">
    <property type="entry name" value="Fibronectin type III"/>
    <property type="match status" value="1"/>
</dbReference>
<dbReference type="PANTHER" id="PTHR23278">
    <property type="entry name" value="SIDESTEP PROTEIN"/>
    <property type="match status" value="1"/>
</dbReference>
<feature type="compositionally biased region" description="Basic and acidic residues" evidence="1">
    <location>
        <begin position="78"/>
        <end position="95"/>
    </location>
</feature>